<name>A0ABU5C2B6_9BACI</name>
<proteinExistence type="predicted"/>
<evidence type="ECO:0000313" key="10">
    <source>
        <dbReference type="Proteomes" id="UP001281447"/>
    </source>
</evidence>
<dbReference type="Gene3D" id="3.30.450.40">
    <property type="match status" value="1"/>
</dbReference>
<protein>
    <submittedName>
        <fullName evidence="9">Cache domain-containing protein</fullName>
    </submittedName>
</protein>
<dbReference type="InterPro" id="IPR033479">
    <property type="entry name" value="dCache_1"/>
</dbReference>
<evidence type="ECO:0000256" key="5">
    <source>
        <dbReference type="ARBA" id="ARBA00023136"/>
    </source>
</evidence>
<dbReference type="CDD" id="cd18773">
    <property type="entry name" value="PDC1_HK_sensor"/>
    <property type="match status" value="1"/>
</dbReference>
<dbReference type="InterPro" id="IPR029151">
    <property type="entry name" value="Sensor-like_sf"/>
</dbReference>
<feature type="transmembrane region" description="Helical" evidence="7">
    <location>
        <begin position="269"/>
        <end position="290"/>
    </location>
</feature>
<keyword evidence="4 7" id="KW-1133">Transmembrane helix</keyword>
<dbReference type="Proteomes" id="UP001281447">
    <property type="component" value="Unassembled WGS sequence"/>
</dbReference>
<comment type="caution">
    <text evidence="9">The sequence shown here is derived from an EMBL/GenBank/DDBJ whole genome shotgun (WGS) entry which is preliminary data.</text>
</comment>
<keyword evidence="10" id="KW-1185">Reference proteome</keyword>
<keyword evidence="5 7" id="KW-0472">Membrane</keyword>
<dbReference type="CDD" id="cd18774">
    <property type="entry name" value="PDC2_HK_sensor"/>
    <property type="match status" value="1"/>
</dbReference>
<organism evidence="9 10">
    <name type="scientific">Tigheibacillus halophilus</name>
    <dbReference type="NCBI Taxonomy" id="361280"/>
    <lineage>
        <taxon>Bacteria</taxon>
        <taxon>Bacillati</taxon>
        <taxon>Bacillota</taxon>
        <taxon>Bacilli</taxon>
        <taxon>Bacillales</taxon>
        <taxon>Bacillaceae</taxon>
        <taxon>Tigheibacillus</taxon>
    </lineage>
</organism>
<evidence type="ECO:0000256" key="4">
    <source>
        <dbReference type="ARBA" id="ARBA00022989"/>
    </source>
</evidence>
<evidence type="ECO:0000256" key="1">
    <source>
        <dbReference type="ARBA" id="ARBA00004651"/>
    </source>
</evidence>
<feature type="domain" description="Cache" evidence="8">
    <location>
        <begin position="16"/>
        <end position="254"/>
    </location>
</feature>
<gene>
    <name evidence="9" type="ORF">RWE15_01230</name>
</gene>
<sequence length="600" mass="69633">MSIVLLGIFQIYHVKTLVNENQNSQIRMTDFLEDYIKNYVQQHERIIQTMSQNISQLYEQKDYGKIKEKLEEVKENYPGFLNLYVGDKSGHSLVFFPDVYSDGAKRESLDFSDRSYYKELLRKKDTVISPIFHGRGGTDKLLVTIVSPIFNDDGKMQGYILGGLDLSELESYVKSRILGKASHAVVLDQDYNAIIHPDVDARTEIANFSDSPVVKYMQKEKGSGKRSMSYKSDNGKSEFITYAKLSNPDWTIWIANPTTVITNTYKKSILTILIFVFITSIVVVTASLILTHRLERVIRALLTYIKDYTKGYQKKKTVEVKQTIQGPKEMEQLLIYFNDLMEEISDGREKLMRLNADLEKRVQERTANLENKNNELSAVNKLITSVTSERDMAHFIQHCLQDITEFTQFDIHVFYQDKAVTSREIHAIPDYQTYFNAFTPSASQLVEPIVFGNSRKGFLAVNLDKDQSVTGNDREFLQTFARSLAIMLQNKELYELYRDKHAELEAVLESMFEGIMLLDNQQQIKYVNEFFWNIIENESHSSAALKNMDDVRKRFTAMFEVEEETLASFFNNEDGELKLEYKKRDREDRLLYAQQVFRCI</sequence>
<dbReference type="SUPFAM" id="SSF55781">
    <property type="entry name" value="GAF domain-like"/>
    <property type="match status" value="1"/>
</dbReference>
<evidence type="ECO:0000313" key="9">
    <source>
        <dbReference type="EMBL" id="MDY0393300.1"/>
    </source>
</evidence>
<evidence type="ECO:0000256" key="2">
    <source>
        <dbReference type="ARBA" id="ARBA00022475"/>
    </source>
</evidence>
<comment type="subcellular location">
    <subcellularLocation>
        <location evidence="1">Cell membrane</location>
        <topology evidence="1">Multi-pass membrane protein</topology>
    </subcellularLocation>
</comment>
<evidence type="ECO:0000256" key="7">
    <source>
        <dbReference type="SAM" id="Phobius"/>
    </source>
</evidence>
<keyword evidence="2" id="KW-1003">Cell membrane</keyword>
<keyword evidence="6" id="KW-0175">Coiled coil</keyword>
<dbReference type="Pfam" id="PF02743">
    <property type="entry name" value="dCache_1"/>
    <property type="match status" value="1"/>
</dbReference>
<accession>A0ABU5C2B6</accession>
<reference evidence="9 10" key="1">
    <citation type="submission" date="2023-10" db="EMBL/GenBank/DDBJ databases">
        <title>Virgibacillus halophilus 5B73C genome.</title>
        <authorList>
            <person name="Miliotis G."/>
            <person name="Sengupta P."/>
            <person name="Hameed A."/>
            <person name="Chuvochina M."/>
            <person name="Mcdonagh F."/>
            <person name="Simpson A.C."/>
            <person name="Singh N.K."/>
            <person name="Rekha P.D."/>
            <person name="Raman K."/>
            <person name="Hugenholtz P."/>
            <person name="Venkateswaran K."/>
        </authorList>
    </citation>
    <scope>NUCLEOTIDE SEQUENCE [LARGE SCALE GENOMIC DNA]</scope>
    <source>
        <strain evidence="9 10">5B73C</strain>
    </source>
</reference>
<feature type="coiled-coil region" evidence="6">
    <location>
        <begin position="337"/>
        <end position="379"/>
    </location>
</feature>
<dbReference type="EMBL" id="JAWDIP010000003">
    <property type="protein sequence ID" value="MDY0393300.1"/>
    <property type="molecule type" value="Genomic_DNA"/>
</dbReference>
<dbReference type="Gene3D" id="3.30.450.20">
    <property type="entry name" value="PAS domain"/>
    <property type="match status" value="3"/>
</dbReference>
<evidence type="ECO:0000256" key="6">
    <source>
        <dbReference type="SAM" id="Coils"/>
    </source>
</evidence>
<keyword evidence="3 7" id="KW-0812">Transmembrane</keyword>
<dbReference type="InterPro" id="IPR029016">
    <property type="entry name" value="GAF-like_dom_sf"/>
</dbReference>
<evidence type="ECO:0000259" key="8">
    <source>
        <dbReference type="Pfam" id="PF02743"/>
    </source>
</evidence>
<dbReference type="SUPFAM" id="SSF103190">
    <property type="entry name" value="Sensory domain-like"/>
    <property type="match status" value="1"/>
</dbReference>
<evidence type="ECO:0000256" key="3">
    <source>
        <dbReference type="ARBA" id="ARBA00022692"/>
    </source>
</evidence>